<dbReference type="GO" id="GO:0008270">
    <property type="term" value="F:zinc ion binding"/>
    <property type="evidence" value="ECO:0007669"/>
    <property type="project" value="UniProtKB-UniRule"/>
</dbReference>
<evidence type="ECO:0000256" key="8">
    <source>
        <dbReference type="ARBA" id="ARBA00008976"/>
    </source>
</evidence>
<dbReference type="Pfam" id="PF00925">
    <property type="entry name" value="GTP_cyclohydro2"/>
    <property type="match status" value="1"/>
</dbReference>
<comment type="pathway">
    <text evidence="5 21">Cofactor biosynthesis; riboflavin biosynthesis; 5-amino-6-(D-ribitylamino)uracil from GTP: step 1/4.</text>
</comment>
<evidence type="ECO:0000256" key="18">
    <source>
        <dbReference type="ARBA" id="ARBA00023268"/>
    </source>
</evidence>
<dbReference type="AlphaFoldDB" id="A0A5C6CWD4"/>
<organism evidence="23 24">
    <name type="scientific">Bythopirellula polymerisocia</name>
    <dbReference type="NCBI Taxonomy" id="2528003"/>
    <lineage>
        <taxon>Bacteria</taxon>
        <taxon>Pseudomonadati</taxon>
        <taxon>Planctomycetota</taxon>
        <taxon>Planctomycetia</taxon>
        <taxon>Pirellulales</taxon>
        <taxon>Lacipirellulaceae</taxon>
        <taxon>Bythopirellula</taxon>
    </lineage>
</organism>
<evidence type="ECO:0000313" key="23">
    <source>
        <dbReference type="EMBL" id="TWU29293.1"/>
    </source>
</evidence>
<dbReference type="FunFam" id="3.90.870.10:FF:000001">
    <property type="entry name" value="Riboflavin biosynthesis protein RibBA"/>
    <property type="match status" value="1"/>
</dbReference>
<name>A0A5C6CWD4_9BACT</name>
<comment type="similarity">
    <text evidence="7">In the N-terminal section; belongs to the DHBP synthase family.</text>
</comment>
<comment type="pathway">
    <text evidence="6">Cofactor biosynthesis; riboflavin biosynthesis; 2-hydroxy-3-oxobutyl phosphate from D-ribulose 5-phosphate: step 1/1.</text>
</comment>
<dbReference type="Proteomes" id="UP000318437">
    <property type="component" value="Unassembled WGS sequence"/>
</dbReference>
<evidence type="ECO:0000313" key="24">
    <source>
        <dbReference type="Proteomes" id="UP000318437"/>
    </source>
</evidence>
<dbReference type="InterPro" id="IPR000926">
    <property type="entry name" value="RibA"/>
</dbReference>
<evidence type="ECO:0000256" key="12">
    <source>
        <dbReference type="ARBA" id="ARBA00022801"/>
    </source>
</evidence>
<evidence type="ECO:0000256" key="7">
    <source>
        <dbReference type="ARBA" id="ARBA00005520"/>
    </source>
</evidence>
<keyword evidence="16" id="KW-0464">Manganese</keyword>
<comment type="catalytic activity">
    <reaction evidence="20 21">
        <text>GTP + 4 H2O = 2,5-diamino-6-hydroxy-4-(5-phosphoribosylamino)-pyrimidine + formate + 2 phosphate + 3 H(+)</text>
        <dbReference type="Rhea" id="RHEA:23704"/>
        <dbReference type="ChEBI" id="CHEBI:15377"/>
        <dbReference type="ChEBI" id="CHEBI:15378"/>
        <dbReference type="ChEBI" id="CHEBI:15740"/>
        <dbReference type="ChEBI" id="CHEBI:37565"/>
        <dbReference type="ChEBI" id="CHEBI:43474"/>
        <dbReference type="ChEBI" id="CHEBI:58614"/>
        <dbReference type="EC" id="3.5.4.25"/>
    </reaction>
</comment>
<comment type="similarity">
    <text evidence="8">In the C-terminal section; belongs to the GTP cyclohydrolase II family.</text>
</comment>
<dbReference type="EMBL" id="SJPS01000001">
    <property type="protein sequence ID" value="TWU29293.1"/>
    <property type="molecule type" value="Genomic_DNA"/>
</dbReference>
<comment type="catalytic activity">
    <reaction evidence="1">
        <text>D-ribulose 5-phosphate = (2S)-2-hydroxy-3-oxobutyl phosphate + formate + H(+)</text>
        <dbReference type="Rhea" id="RHEA:18457"/>
        <dbReference type="ChEBI" id="CHEBI:15378"/>
        <dbReference type="ChEBI" id="CHEBI:15740"/>
        <dbReference type="ChEBI" id="CHEBI:58121"/>
        <dbReference type="ChEBI" id="CHEBI:58830"/>
        <dbReference type="EC" id="4.1.99.12"/>
    </reaction>
</comment>
<evidence type="ECO:0000256" key="20">
    <source>
        <dbReference type="ARBA" id="ARBA00049295"/>
    </source>
</evidence>
<dbReference type="GO" id="GO:0008686">
    <property type="term" value="F:3,4-dihydroxy-2-butanone-4-phosphate synthase activity"/>
    <property type="evidence" value="ECO:0007669"/>
    <property type="project" value="UniProtKB-EC"/>
</dbReference>
<dbReference type="PANTHER" id="PTHR21327:SF18">
    <property type="entry name" value="3,4-DIHYDROXY-2-BUTANONE 4-PHOSPHATE SYNTHASE"/>
    <property type="match status" value="1"/>
</dbReference>
<evidence type="ECO:0000256" key="4">
    <source>
        <dbReference type="ARBA" id="ARBA00002284"/>
    </source>
</evidence>
<dbReference type="Gene3D" id="3.90.870.10">
    <property type="entry name" value="DHBP synthase"/>
    <property type="match status" value="1"/>
</dbReference>
<feature type="binding site" evidence="21">
    <location>
        <position position="258"/>
    </location>
    <ligand>
        <name>Zn(2+)</name>
        <dbReference type="ChEBI" id="CHEBI:29105"/>
        <note>catalytic</note>
    </ligand>
</feature>
<keyword evidence="24" id="KW-1185">Reference proteome</keyword>
<dbReference type="Gene3D" id="3.40.50.10990">
    <property type="entry name" value="GTP cyclohydrolase II"/>
    <property type="match status" value="1"/>
</dbReference>
<evidence type="ECO:0000256" key="13">
    <source>
        <dbReference type="ARBA" id="ARBA00022833"/>
    </source>
</evidence>
<evidence type="ECO:0000256" key="6">
    <source>
        <dbReference type="ARBA" id="ARBA00004904"/>
    </source>
</evidence>
<feature type="binding site" evidence="21">
    <location>
        <position position="353"/>
    </location>
    <ligand>
        <name>GTP</name>
        <dbReference type="ChEBI" id="CHEBI:37565"/>
    </ligand>
</feature>
<evidence type="ECO:0000256" key="11">
    <source>
        <dbReference type="ARBA" id="ARBA00022741"/>
    </source>
</evidence>
<dbReference type="GO" id="GO:0003935">
    <property type="term" value="F:GTP cyclohydrolase II activity"/>
    <property type="evidence" value="ECO:0007669"/>
    <property type="project" value="UniProtKB-UniRule"/>
</dbReference>
<evidence type="ECO:0000256" key="19">
    <source>
        <dbReference type="ARBA" id="ARBA00043932"/>
    </source>
</evidence>
<evidence type="ECO:0000256" key="5">
    <source>
        <dbReference type="ARBA" id="ARBA00004853"/>
    </source>
</evidence>
<dbReference type="GO" id="GO:0005829">
    <property type="term" value="C:cytosol"/>
    <property type="evidence" value="ECO:0007669"/>
    <property type="project" value="TreeGrafter"/>
</dbReference>
<dbReference type="NCBIfam" id="TIGR00505">
    <property type="entry name" value="ribA"/>
    <property type="match status" value="1"/>
</dbReference>
<reference evidence="23 24" key="1">
    <citation type="submission" date="2019-02" db="EMBL/GenBank/DDBJ databases">
        <title>Deep-cultivation of Planctomycetes and their phenomic and genomic characterization uncovers novel biology.</title>
        <authorList>
            <person name="Wiegand S."/>
            <person name="Jogler M."/>
            <person name="Boedeker C."/>
            <person name="Pinto D."/>
            <person name="Vollmers J."/>
            <person name="Rivas-Marin E."/>
            <person name="Kohn T."/>
            <person name="Peeters S.H."/>
            <person name="Heuer A."/>
            <person name="Rast P."/>
            <person name="Oberbeckmann S."/>
            <person name="Bunk B."/>
            <person name="Jeske O."/>
            <person name="Meyerdierks A."/>
            <person name="Storesund J.E."/>
            <person name="Kallscheuer N."/>
            <person name="Luecker S."/>
            <person name="Lage O.M."/>
            <person name="Pohl T."/>
            <person name="Merkel B.J."/>
            <person name="Hornburger P."/>
            <person name="Mueller R.-W."/>
            <person name="Bruemmer F."/>
            <person name="Labrenz M."/>
            <person name="Spormann A.M."/>
            <person name="Op Den Camp H."/>
            <person name="Overmann J."/>
            <person name="Amann R."/>
            <person name="Jetten M.S.M."/>
            <person name="Mascher T."/>
            <person name="Medema M.H."/>
            <person name="Devos D.P."/>
            <person name="Kaster A.-K."/>
            <person name="Ovreas L."/>
            <person name="Rohde M."/>
            <person name="Galperin M.Y."/>
            <person name="Jogler C."/>
        </authorList>
    </citation>
    <scope>NUCLEOTIDE SEQUENCE [LARGE SCALE GENOMIC DNA]</scope>
    <source>
        <strain evidence="23 24">Pla144</strain>
    </source>
</reference>
<protein>
    <recommendedName>
        <fullName evidence="21">GTP cyclohydrolase-2</fullName>
        <ecNumber evidence="21">3.5.4.25</ecNumber>
    </recommendedName>
    <alternativeName>
        <fullName evidence="21">GTP cyclohydrolase II</fullName>
    </alternativeName>
</protein>
<dbReference type="PANTHER" id="PTHR21327">
    <property type="entry name" value="GTP CYCLOHYDROLASE II-RELATED"/>
    <property type="match status" value="1"/>
</dbReference>
<dbReference type="InterPro" id="IPR036144">
    <property type="entry name" value="RibA-like_sf"/>
</dbReference>
<dbReference type="RefSeq" id="WP_146447342.1">
    <property type="nucleotide sequence ID" value="NZ_SJPS01000001.1"/>
</dbReference>
<keyword evidence="12 21" id="KW-0378">Hydrolase</keyword>
<comment type="cofactor">
    <cofactor evidence="21">
        <name>Zn(2+)</name>
        <dbReference type="ChEBI" id="CHEBI:29105"/>
    </cofactor>
    <text evidence="21">Binds 1 zinc ion per subunit.</text>
</comment>
<evidence type="ECO:0000256" key="2">
    <source>
        <dbReference type="ARBA" id="ARBA00001936"/>
    </source>
</evidence>
<comment type="cofactor">
    <cofactor evidence="3">
        <name>Mg(2+)</name>
        <dbReference type="ChEBI" id="CHEBI:18420"/>
    </cofactor>
</comment>
<evidence type="ECO:0000256" key="14">
    <source>
        <dbReference type="ARBA" id="ARBA00022842"/>
    </source>
</evidence>
<keyword evidence="15 21" id="KW-0342">GTP-binding</keyword>
<proteinExistence type="inferred from homology"/>
<feature type="binding site" evidence="21">
    <location>
        <position position="271"/>
    </location>
    <ligand>
        <name>Zn(2+)</name>
        <dbReference type="ChEBI" id="CHEBI:29105"/>
        <note>catalytic</note>
    </ligand>
</feature>
<dbReference type="InterPro" id="IPR017945">
    <property type="entry name" value="DHBP_synth_RibB-like_a/b_dom"/>
</dbReference>
<keyword evidence="17" id="KW-0456">Lyase</keyword>
<dbReference type="FunFam" id="3.40.50.10990:FF:000001">
    <property type="entry name" value="Riboflavin biosynthesis protein RibBA"/>
    <property type="match status" value="1"/>
</dbReference>
<dbReference type="GO" id="GO:0009231">
    <property type="term" value="P:riboflavin biosynthetic process"/>
    <property type="evidence" value="ECO:0007669"/>
    <property type="project" value="UniProtKB-UniRule"/>
</dbReference>
<dbReference type="CDD" id="cd00641">
    <property type="entry name" value="GTP_cyclohydro2"/>
    <property type="match status" value="1"/>
</dbReference>
<dbReference type="InterPro" id="IPR032677">
    <property type="entry name" value="GTP_cyclohydro_II"/>
</dbReference>
<keyword evidence="9 21" id="KW-0686">Riboflavin biosynthesis</keyword>
<dbReference type="UniPathway" id="UPA00275">
    <property type="reaction ID" value="UER00399"/>
</dbReference>
<feature type="active site" description="Proton acceptor" evidence="21">
    <location>
        <position position="330"/>
    </location>
</feature>
<evidence type="ECO:0000256" key="10">
    <source>
        <dbReference type="ARBA" id="ARBA00022723"/>
    </source>
</evidence>
<sequence>MSNQFSSIEDAVAAIAAGQTIVVVDAEDRENEGDFVCAAEKVTTETVNFMITHGRGQLCMPILPEVSERLKLSPMVEQNTAPLGTNYTVPVDHRTTRTGITAAERARTIKAICDPASIPADFNRPGHLFPLVAKEGGVLRRAGHTEAAVDLARMAGLQPAGVLCEILNEEGDRATRDALRKTAIDFKLPIISIEQLIAYRRVREKLVYRQAEANLPTRYGKGTIIAYGVKYESQEPIVYVLGDLSKSTAPLVRLHSSCFTGDLMESLRCDCGDQLHMALDMISQEGCGVLVYLPQEGRGIGLVEKIKAYKLQDEGLDTVEANLALGFKADPRDYGVGIQLLKDLGLSRVRLLTNNPKKTSAFIYGGFDLEVVDQVPIVPPMNEHNVGYMAAKRDKMGHQLPLD</sequence>
<dbReference type="NCBIfam" id="TIGR00506">
    <property type="entry name" value="ribB"/>
    <property type="match status" value="1"/>
</dbReference>
<feature type="binding site" evidence="21">
    <location>
        <position position="318"/>
    </location>
    <ligand>
        <name>GTP</name>
        <dbReference type="ChEBI" id="CHEBI:37565"/>
    </ligand>
</feature>
<dbReference type="GO" id="GO:0005525">
    <property type="term" value="F:GTP binding"/>
    <property type="evidence" value="ECO:0007669"/>
    <property type="project" value="UniProtKB-KW"/>
</dbReference>
<feature type="binding site" evidence="21">
    <location>
        <position position="274"/>
    </location>
    <ligand>
        <name>GTP</name>
        <dbReference type="ChEBI" id="CHEBI:37565"/>
    </ligand>
</feature>
<keyword evidence="10 21" id="KW-0479">Metal-binding</keyword>
<comment type="function">
    <text evidence="19 21">Catalyzes the conversion of GTP to 2,5-diamino-6-ribosylamino-4(3H)-pyrimidinone 5'-phosphate (DARP), formate and pyrophosphate.</text>
</comment>
<feature type="binding site" evidence="21">
    <location>
        <begin position="296"/>
        <end position="298"/>
    </location>
    <ligand>
        <name>GTP</name>
        <dbReference type="ChEBI" id="CHEBI:37565"/>
    </ligand>
</feature>
<evidence type="ECO:0000256" key="1">
    <source>
        <dbReference type="ARBA" id="ARBA00000141"/>
    </source>
</evidence>
<feature type="binding site" evidence="21">
    <location>
        <position position="358"/>
    </location>
    <ligand>
        <name>GTP</name>
        <dbReference type="ChEBI" id="CHEBI:37565"/>
    </ligand>
</feature>
<evidence type="ECO:0000256" key="17">
    <source>
        <dbReference type="ARBA" id="ARBA00023239"/>
    </source>
</evidence>
<comment type="caution">
    <text evidence="23">The sequence shown here is derived from an EMBL/GenBank/DDBJ whole genome shotgun (WGS) entry which is preliminary data.</text>
</comment>
<keyword evidence="11 21" id="KW-0547">Nucleotide-binding</keyword>
<dbReference type="SUPFAM" id="SSF142695">
    <property type="entry name" value="RibA-like"/>
    <property type="match status" value="1"/>
</dbReference>
<comment type="function">
    <text evidence="4">Catalyzes the conversion of D-ribulose 5-phosphate to formate and 3,4-dihydroxy-2-butanone 4-phosphate.</text>
</comment>
<comment type="similarity">
    <text evidence="21">Belongs to the GTP cyclohydrolase II family.</text>
</comment>
<evidence type="ECO:0000256" key="15">
    <source>
        <dbReference type="ARBA" id="ARBA00023134"/>
    </source>
</evidence>
<evidence type="ECO:0000259" key="22">
    <source>
        <dbReference type="Pfam" id="PF00925"/>
    </source>
</evidence>
<feature type="binding site" evidence="21">
    <location>
        <begin position="253"/>
        <end position="257"/>
    </location>
    <ligand>
        <name>GTP</name>
        <dbReference type="ChEBI" id="CHEBI:37565"/>
    </ligand>
</feature>
<gene>
    <name evidence="23" type="primary">ribBA</name>
    <name evidence="21" type="synonym">ribA</name>
    <name evidence="23" type="ORF">Pla144_00690</name>
</gene>
<dbReference type="InterPro" id="IPR000422">
    <property type="entry name" value="DHBP_synthase_RibB"/>
</dbReference>
<dbReference type="NCBIfam" id="NF001591">
    <property type="entry name" value="PRK00393.1"/>
    <property type="match status" value="1"/>
</dbReference>
<keyword evidence="14" id="KW-0460">Magnesium</keyword>
<dbReference type="EC" id="3.5.4.25" evidence="21"/>
<keyword evidence="13 21" id="KW-0862">Zinc</keyword>
<dbReference type="PIRSF" id="PIRSF001259">
    <property type="entry name" value="RibA"/>
    <property type="match status" value="1"/>
</dbReference>
<feature type="domain" description="GTP cyclohydrolase II" evidence="22">
    <location>
        <begin position="210"/>
        <end position="376"/>
    </location>
</feature>
<accession>A0A5C6CWD4</accession>
<evidence type="ECO:0000256" key="3">
    <source>
        <dbReference type="ARBA" id="ARBA00001946"/>
    </source>
</evidence>
<evidence type="ECO:0000256" key="21">
    <source>
        <dbReference type="HAMAP-Rule" id="MF_00179"/>
    </source>
</evidence>
<evidence type="ECO:0000256" key="16">
    <source>
        <dbReference type="ARBA" id="ARBA00023211"/>
    </source>
</evidence>
<dbReference type="HAMAP" id="MF_00179">
    <property type="entry name" value="RibA"/>
    <property type="match status" value="1"/>
</dbReference>
<comment type="cofactor">
    <cofactor evidence="2">
        <name>Mn(2+)</name>
        <dbReference type="ChEBI" id="CHEBI:29035"/>
    </cofactor>
</comment>
<feature type="binding site" evidence="21">
    <location>
        <position position="269"/>
    </location>
    <ligand>
        <name>Zn(2+)</name>
        <dbReference type="ChEBI" id="CHEBI:29105"/>
        <note>catalytic</note>
    </ligand>
</feature>
<dbReference type="SUPFAM" id="SSF55821">
    <property type="entry name" value="YrdC/RibB"/>
    <property type="match status" value="1"/>
</dbReference>
<evidence type="ECO:0000256" key="9">
    <source>
        <dbReference type="ARBA" id="ARBA00022619"/>
    </source>
</evidence>
<feature type="active site" description="Nucleophile" evidence="21">
    <location>
        <position position="332"/>
    </location>
</feature>
<dbReference type="Pfam" id="PF00926">
    <property type="entry name" value="DHBP_synthase"/>
    <property type="match status" value="1"/>
</dbReference>
<keyword evidence="18" id="KW-0511">Multifunctional enzyme</keyword>
<dbReference type="OrthoDB" id="9793111at2"/>